<reference evidence="2" key="1">
    <citation type="journal article" date="2013" name="Genome Announc.">
        <title>First genome sequence of a syntrophic acetate-oxidizing bacterium, Tepidanaerobacter acetatoxydans strain Re1.</title>
        <authorList>
            <person name="Manzoor S."/>
            <person name="Bongcam-Rudloff E."/>
            <person name="Schnurer A."/>
            <person name="Muller B."/>
        </authorList>
    </citation>
    <scope>NUCLEOTIDE SEQUENCE [LARGE SCALE GENOMIC DNA]</scope>
    <source>
        <strain evidence="2">Re1</strain>
    </source>
</reference>
<dbReference type="OrthoDB" id="9816564at2"/>
<keyword evidence="1" id="KW-0808">Transferase</keyword>
<dbReference type="Gene3D" id="3.40.50.2000">
    <property type="entry name" value="Glycogen Phosphorylase B"/>
    <property type="match status" value="1"/>
</dbReference>
<dbReference type="RefSeq" id="WP_013777897.1">
    <property type="nucleotide sequence ID" value="NC_015519.1"/>
</dbReference>
<dbReference type="eggNOG" id="COG0438">
    <property type="taxonomic scope" value="Bacteria"/>
</dbReference>
<evidence type="ECO:0000313" key="2">
    <source>
        <dbReference type="Proteomes" id="UP000010802"/>
    </source>
</evidence>
<dbReference type="KEGG" id="tep:TepRe1_0791"/>
<dbReference type="STRING" id="1209989.TepRe1_0791"/>
<dbReference type="HOGENOM" id="CLU_041132_0_0_9"/>
<evidence type="ECO:0000313" key="1">
    <source>
        <dbReference type="EMBL" id="CDI40499.1"/>
    </source>
</evidence>
<organism evidence="1 2">
    <name type="scientific">Tepidanaerobacter acetatoxydans (strain DSM 21804 / JCM 16047 / Re1)</name>
    <dbReference type="NCBI Taxonomy" id="1209989"/>
    <lineage>
        <taxon>Bacteria</taxon>
        <taxon>Bacillati</taxon>
        <taxon>Bacillota</taxon>
        <taxon>Clostridia</taxon>
        <taxon>Thermosediminibacterales</taxon>
        <taxon>Tepidanaerobacteraceae</taxon>
        <taxon>Tepidanaerobacter</taxon>
    </lineage>
</organism>
<dbReference type="KEGG" id="tae:TepiRe1_0856"/>
<keyword evidence="2" id="KW-1185">Reference proteome</keyword>
<proteinExistence type="predicted"/>
<dbReference type="Proteomes" id="UP000010802">
    <property type="component" value="Chromosome"/>
</dbReference>
<accession>F4LWZ6</accession>
<dbReference type="Pfam" id="PF13692">
    <property type="entry name" value="Glyco_trans_1_4"/>
    <property type="match status" value="1"/>
</dbReference>
<dbReference type="GO" id="GO:0016740">
    <property type="term" value="F:transferase activity"/>
    <property type="evidence" value="ECO:0007669"/>
    <property type="project" value="UniProtKB-KW"/>
</dbReference>
<sequence length="335" mass="38524">MYDILYLPSFDYFNFRQRPQHLLWELSKLGFNVMYCNVTQTSTDFIPLSATFNLCNNIKSLDHNKEYIMWLTHGPYAELLPEFNLKMVISDFADASVDEFSKFAVYDEQKIIAADLVFTASEKLFLDISKKHPRCYKVNNGVEFEHFAKSVTRSSQPPADIVKACSKPIVGFWGALSSWIDFALIEFIADIRSNYNFVFLGTFTTNVPRVPIKSNIFYLGPKDYEILPYYAQWFDVAIIPFQIKDVTLAADPIKAYEYIASGLPVVSTNLPQLEGLADVRLARTPEDFVSCLDWAVYNGKSQEKIKLRMEIAKQNTWKMRAICIAEKIKELILEP</sequence>
<dbReference type="AlphaFoldDB" id="F4LWZ6"/>
<name>F4LWZ6_TEPAE</name>
<gene>
    <name evidence="1" type="ordered locus">TEPIRE1_0856</name>
</gene>
<protein>
    <submittedName>
        <fullName evidence="1">Glycosyl transferase group 1</fullName>
    </submittedName>
</protein>
<dbReference type="SUPFAM" id="SSF53756">
    <property type="entry name" value="UDP-Glycosyltransferase/glycogen phosphorylase"/>
    <property type="match status" value="1"/>
</dbReference>
<dbReference type="EMBL" id="HF563609">
    <property type="protein sequence ID" value="CDI40499.1"/>
    <property type="molecule type" value="Genomic_DNA"/>
</dbReference>